<organism evidence="1 2">
    <name type="scientific">Hymenobacter gummosus</name>
    <dbReference type="NCBI Taxonomy" id="1776032"/>
    <lineage>
        <taxon>Bacteria</taxon>
        <taxon>Pseudomonadati</taxon>
        <taxon>Bacteroidota</taxon>
        <taxon>Cytophagia</taxon>
        <taxon>Cytophagales</taxon>
        <taxon>Hymenobacteraceae</taxon>
        <taxon>Hymenobacter</taxon>
    </lineage>
</organism>
<name>A0A3S0JGR4_9BACT</name>
<evidence type="ECO:0000313" key="2">
    <source>
        <dbReference type="Proteomes" id="UP000282184"/>
    </source>
</evidence>
<protein>
    <submittedName>
        <fullName evidence="1">Uncharacterized protein</fullName>
    </submittedName>
</protein>
<reference evidence="1 2" key="1">
    <citation type="submission" date="2018-12" db="EMBL/GenBank/DDBJ databases">
        <title>Hymenobacter gummosus sp. nov., isolated from a spring.</title>
        <authorList>
            <person name="Nie L."/>
        </authorList>
    </citation>
    <scope>NUCLEOTIDE SEQUENCE [LARGE SCALE GENOMIC DNA]</scope>
    <source>
        <strain evidence="1 2">KCTC 52166</strain>
    </source>
</reference>
<dbReference type="Proteomes" id="UP000282184">
    <property type="component" value="Unassembled WGS sequence"/>
</dbReference>
<comment type="caution">
    <text evidence="1">The sequence shown here is derived from an EMBL/GenBank/DDBJ whole genome shotgun (WGS) entry which is preliminary data.</text>
</comment>
<gene>
    <name evidence="1" type="ORF">EJV47_14395</name>
</gene>
<accession>A0A3S0JGR4</accession>
<proteinExistence type="predicted"/>
<dbReference type="RefSeq" id="WP_126693856.1">
    <property type="nucleotide sequence ID" value="NZ_RXOF01000007.1"/>
</dbReference>
<dbReference type="EMBL" id="RXOF01000007">
    <property type="protein sequence ID" value="RTQ49325.1"/>
    <property type="molecule type" value="Genomic_DNA"/>
</dbReference>
<evidence type="ECO:0000313" key="1">
    <source>
        <dbReference type="EMBL" id="RTQ49325.1"/>
    </source>
</evidence>
<sequence>MPLIRQLQWQELDVLQGLEGVPVEDANGGLHFRVRHEGLMLLVSLWSELGMVDLTLVQTTTEAILLDLTVAVRGRIRYNNDKRGQYLEFADCVLVNRLTLSDEQLDAAFSPNLLGRTLLLSVKPHISLLFE</sequence>
<dbReference type="AlphaFoldDB" id="A0A3S0JGR4"/>
<dbReference type="OrthoDB" id="880711at2"/>
<keyword evidence="2" id="KW-1185">Reference proteome</keyword>